<gene>
    <name evidence="3" type="ORF">PCOR1329_LOCUS55114</name>
</gene>
<proteinExistence type="predicted"/>
<organism evidence="3 4">
    <name type="scientific">Prorocentrum cordatum</name>
    <dbReference type="NCBI Taxonomy" id="2364126"/>
    <lineage>
        <taxon>Eukaryota</taxon>
        <taxon>Sar</taxon>
        <taxon>Alveolata</taxon>
        <taxon>Dinophyceae</taxon>
        <taxon>Prorocentrales</taxon>
        <taxon>Prorocentraceae</taxon>
        <taxon>Prorocentrum</taxon>
    </lineage>
</organism>
<keyword evidence="4" id="KW-1185">Reference proteome</keyword>
<evidence type="ECO:0000256" key="1">
    <source>
        <dbReference type="SAM" id="MobiDB-lite"/>
    </source>
</evidence>
<keyword evidence="2" id="KW-1133">Transmembrane helix</keyword>
<dbReference type="EMBL" id="CAUYUJ010016749">
    <property type="protein sequence ID" value="CAK0868455.1"/>
    <property type="molecule type" value="Genomic_DNA"/>
</dbReference>
<dbReference type="Proteomes" id="UP001189429">
    <property type="component" value="Unassembled WGS sequence"/>
</dbReference>
<protein>
    <submittedName>
        <fullName evidence="3">Uncharacterized protein</fullName>
    </submittedName>
</protein>
<comment type="caution">
    <text evidence="3">The sequence shown here is derived from an EMBL/GenBank/DDBJ whole genome shotgun (WGS) entry which is preliminary data.</text>
</comment>
<accession>A0ABN9V8K9</accession>
<evidence type="ECO:0000256" key="2">
    <source>
        <dbReference type="SAM" id="Phobius"/>
    </source>
</evidence>
<feature type="region of interest" description="Disordered" evidence="1">
    <location>
        <begin position="252"/>
        <end position="274"/>
    </location>
</feature>
<keyword evidence="2" id="KW-0812">Transmembrane</keyword>
<feature type="transmembrane region" description="Helical" evidence="2">
    <location>
        <begin position="280"/>
        <end position="304"/>
    </location>
</feature>
<sequence>MTPPATASTLPANACTGCQCPRDDTSWREYDVGVACDVVDGSAFSSQAPCMCGGTRCKQSEVCTYSPFVELCQRSGALVLRSPCMLGGSPLIFEYEFDTYFDAPVYSAVGGYYLYWDYGCAGVIGSPAIWVLDTDEPARAPRQTDLDGDSACNVLAYINSYEISGPPSGTQNWTISCDTGADKESEIIIEHLYGPLPAVESTGDACPCTPWATATSSSTTLTVTTSATSTSTVTLSGTTTTFATETVTTGSTSVTSATTATTTTAGSPTTGVSSSDPSDFLSLLSVVGITVGVLAAATALALGLCGGAALLVRQCCGPETGVGTMTDFPPSDDEDDFVVIEVRRAHPPQLRFALAQAWEAPVSMGENQRDGPVRQIVRV</sequence>
<keyword evidence="2" id="KW-0472">Membrane</keyword>
<reference evidence="3" key="1">
    <citation type="submission" date="2023-10" db="EMBL/GenBank/DDBJ databases">
        <authorList>
            <person name="Chen Y."/>
            <person name="Shah S."/>
            <person name="Dougan E. K."/>
            <person name="Thang M."/>
            <person name="Chan C."/>
        </authorList>
    </citation>
    <scope>NUCLEOTIDE SEQUENCE [LARGE SCALE GENOMIC DNA]</scope>
</reference>
<evidence type="ECO:0000313" key="4">
    <source>
        <dbReference type="Proteomes" id="UP001189429"/>
    </source>
</evidence>
<name>A0ABN9V8K9_9DINO</name>
<evidence type="ECO:0000313" key="3">
    <source>
        <dbReference type="EMBL" id="CAK0868455.1"/>
    </source>
</evidence>